<gene>
    <name evidence="1" type="ORF">LIER_26066</name>
</gene>
<dbReference type="Proteomes" id="UP001454036">
    <property type="component" value="Unassembled WGS sequence"/>
</dbReference>
<evidence type="ECO:0000313" key="1">
    <source>
        <dbReference type="EMBL" id="GAA0172197.1"/>
    </source>
</evidence>
<organism evidence="1 2">
    <name type="scientific">Lithospermum erythrorhizon</name>
    <name type="common">Purple gromwell</name>
    <name type="synonym">Lithospermum officinale var. erythrorhizon</name>
    <dbReference type="NCBI Taxonomy" id="34254"/>
    <lineage>
        <taxon>Eukaryota</taxon>
        <taxon>Viridiplantae</taxon>
        <taxon>Streptophyta</taxon>
        <taxon>Embryophyta</taxon>
        <taxon>Tracheophyta</taxon>
        <taxon>Spermatophyta</taxon>
        <taxon>Magnoliopsida</taxon>
        <taxon>eudicotyledons</taxon>
        <taxon>Gunneridae</taxon>
        <taxon>Pentapetalae</taxon>
        <taxon>asterids</taxon>
        <taxon>lamiids</taxon>
        <taxon>Boraginales</taxon>
        <taxon>Boraginaceae</taxon>
        <taxon>Boraginoideae</taxon>
        <taxon>Lithospermeae</taxon>
        <taxon>Lithospermum</taxon>
    </lineage>
</organism>
<keyword evidence="2" id="KW-1185">Reference proteome</keyword>
<sequence>MESAIIKSLLQCNLNDNEMKEIRLEVEDLAEGIIECELSVYAKILTQKESFVSIEGVKLALSKAWNCQEIRVARVSGPILHIFFPTFYGEEESG</sequence>
<evidence type="ECO:0000313" key="2">
    <source>
        <dbReference type="Proteomes" id="UP001454036"/>
    </source>
</evidence>
<name>A0AAV3RCY1_LITER</name>
<accession>A0AAV3RCY1</accession>
<dbReference type="EMBL" id="BAABME010008009">
    <property type="protein sequence ID" value="GAA0172197.1"/>
    <property type="molecule type" value="Genomic_DNA"/>
</dbReference>
<comment type="caution">
    <text evidence="1">The sequence shown here is derived from an EMBL/GenBank/DDBJ whole genome shotgun (WGS) entry which is preliminary data.</text>
</comment>
<dbReference type="AlphaFoldDB" id="A0AAV3RCY1"/>
<protein>
    <submittedName>
        <fullName evidence="1">Uncharacterized protein</fullName>
    </submittedName>
</protein>
<proteinExistence type="predicted"/>
<reference evidence="1 2" key="1">
    <citation type="submission" date="2024-01" db="EMBL/GenBank/DDBJ databases">
        <title>The complete chloroplast genome sequence of Lithospermum erythrorhizon: insights into the phylogenetic relationship among Boraginaceae species and the maternal lineages of purple gromwells.</title>
        <authorList>
            <person name="Okada T."/>
            <person name="Watanabe K."/>
        </authorList>
    </citation>
    <scope>NUCLEOTIDE SEQUENCE [LARGE SCALE GENOMIC DNA]</scope>
</reference>